<dbReference type="SUPFAM" id="SSF49265">
    <property type="entry name" value="Fibronectin type III"/>
    <property type="match status" value="2"/>
</dbReference>
<dbReference type="GO" id="GO:0016020">
    <property type="term" value="C:membrane"/>
    <property type="evidence" value="ECO:0007669"/>
    <property type="project" value="UniProtKB-SubCell"/>
</dbReference>
<dbReference type="SUPFAM" id="SSF52799">
    <property type="entry name" value="(Phosphotyrosine protein) phosphatases II"/>
    <property type="match status" value="2"/>
</dbReference>
<keyword evidence="7 11" id="KW-0472">Membrane</keyword>
<dbReference type="PANTHER" id="PTHR46957">
    <property type="entry name" value="CYTOKINE RECEPTOR"/>
    <property type="match status" value="1"/>
</dbReference>
<dbReference type="Proteomes" id="UP000668214">
    <property type="component" value="Unassembled WGS sequence"/>
</dbReference>
<organism evidence="15 16">
    <name type="scientific">Pseudoatta argentina</name>
    <dbReference type="NCBI Taxonomy" id="621737"/>
    <lineage>
        <taxon>Eukaryota</taxon>
        <taxon>Metazoa</taxon>
        <taxon>Ecdysozoa</taxon>
        <taxon>Arthropoda</taxon>
        <taxon>Hexapoda</taxon>
        <taxon>Insecta</taxon>
        <taxon>Pterygota</taxon>
        <taxon>Neoptera</taxon>
        <taxon>Endopterygota</taxon>
        <taxon>Hymenoptera</taxon>
        <taxon>Apocrita</taxon>
        <taxon>Aculeata</taxon>
        <taxon>Formicoidea</taxon>
        <taxon>Formicidae</taxon>
        <taxon>Myrmicinae</taxon>
        <taxon>Pseudoatta</taxon>
    </lineage>
</organism>
<dbReference type="Gene3D" id="1.10.10.1450">
    <property type="match status" value="1"/>
</dbReference>
<dbReference type="CDD" id="cd14549">
    <property type="entry name" value="R5-PTPc-1"/>
    <property type="match status" value="1"/>
</dbReference>
<dbReference type="InterPro" id="IPR003595">
    <property type="entry name" value="Tyr_Pase_cat"/>
</dbReference>
<dbReference type="SMART" id="SM00194">
    <property type="entry name" value="PTPc"/>
    <property type="match status" value="2"/>
</dbReference>
<dbReference type="SMART" id="SM00060">
    <property type="entry name" value="FN3"/>
    <property type="match status" value="4"/>
</dbReference>
<evidence type="ECO:0000259" key="13">
    <source>
        <dbReference type="PROSITE" id="PS50056"/>
    </source>
</evidence>
<dbReference type="InterPro" id="IPR000387">
    <property type="entry name" value="Tyr_Pase_dom"/>
</dbReference>
<feature type="region of interest" description="Disordered" evidence="10">
    <location>
        <begin position="1286"/>
        <end position="1310"/>
    </location>
</feature>
<dbReference type="FunFam" id="2.60.40.10:FF:002711">
    <property type="entry name" value="Receptor-type tyrosine-protein phosphatase gamma"/>
    <property type="match status" value="1"/>
</dbReference>
<feature type="domain" description="Fibronectin type-III" evidence="14">
    <location>
        <begin position="247"/>
        <end position="347"/>
    </location>
</feature>
<keyword evidence="8" id="KW-0325">Glycoprotein</keyword>
<dbReference type="InterPro" id="IPR013783">
    <property type="entry name" value="Ig-like_fold"/>
</dbReference>
<evidence type="ECO:0000256" key="9">
    <source>
        <dbReference type="ARBA" id="ARBA00061343"/>
    </source>
</evidence>
<keyword evidence="4" id="KW-0378">Hydrolase</keyword>
<dbReference type="InterPro" id="IPR003961">
    <property type="entry name" value="FN3_dom"/>
</dbReference>
<evidence type="ECO:0000256" key="4">
    <source>
        <dbReference type="ARBA" id="ARBA00022801"/>
    </source>
</evidence>
<dbReference type="CDD" id="cd00063">
    <property type="entry name" value="FN3"/>
    <property type="match status" value="4"/>
</dbReference>
<dbReference type="PROSITE" id="PS50853">
    <property type="entry name" value="FN3"/>
    <property type="match status" value="4"/>
</dbReference>
<evidence type="ECO:0000256" key="2">
    <source>
        <dbReference type="ARBA" id="ARBA00022692"/>
    </source>
</evidence>
<evidence type="ECO:0000256" key="3">
    <source>
        <dbReference type="ARBA" id="ARBA00022729"/>
    </source>
</evidence>
<feature type="non-terminal residue" evidence="15">
    <location>
        <position position="1364"/>
    </location>
</feature>
<accession>A0A836F7C9</accession>
<feature type="domain" description="Fibronectin type-III" evidence="14">
    <location>
        <begin position="449"/>
        <end position="556"/>
    </location>
</feature>
<comment type="similarity">
    <text evidence="9">Belongs to the protein-tyrosine phosphatase family. Receptor class subfamily.</text>
</comment>
<feature type="domain" description="Tyrosine-protein phosphatase" evidence="12">
    <location>
        <begin position="957"/>
        <end position="1213"/>
    </location>
</feature>
<evidence type="ECO:0000259" key="12">
    <source>
        <dbReference type="PROSITE" id="PS50055"/>
    </source>
</evidence>
<dbReference type="Gene3D" id="2.60.40.10">
    <property type="entry name" value="Immunoglobulins"/>
    <property type="match status" value="4"/>
</dbReference>
<dbReference type="InterPro" id="IPR050713">
    <property type="entry name" value="RTP_Phos/Ushers"/>
</dbReference>
<proteinExistence type="inferred from homology"/>
<feature type="domain" description="Fibronectin type-III" evidence="14">
    <location>
        <begin position="350"/>
        <end position="448"/>
    </location>
</feature>
<feature type="domain" description="Tyrosine specific protein phosphatases" evidence="13">
    <location>
        <begin position="840"/>
        <end position="914"/>
    </location>
</feature>
<dbReference type="GO" id="GO:0048666">
    <property type="term" value="P:neuron development"/>
    <property type="evidence" value="ECO:0007669"/>
    <property type="project" value="UniProtKB-ARBA"/>
</dbReference>
<dbReference type="PROSITE" id="PS50056">
    <property type="entry name" value="TYR_PHOSPHATASE_2"/>
    <property type="match status" value="2"/>
</dbReference>
<keyword evidence="6 11" id="KW-1133">Transmembrane helix</keyword>
<dbReference type="InterPro" id="IPR000242">
    <property type="entry name" value="PTP_cat"/>
</dbReference>
<feature type="domain" description="Tyrosine specific protein phosphatases" evidence="13">
    <location>
        <begin position="1132"/>
        <end position="1204"/>
    </location>
</feature>
<evidence type="ECO:0000256" key="1">
    <source>
        <dbReference type="ARBA" id="ARBA00004479"/>
    </source>
</evidence>
<protein>
    <submittedName>
        <fullName evidence="15">PTP99 phosphatase</fullName>
    </submittedName>
</protein>
<keyword evidence="3" id="KW-0732">Signal</keyword>
<reference evidence="15" key="1">
    <citation type="submission" date="2020-02" db="EMBL/GenBank/DDBJ databases">
        <title>Relaxed selection underlies rapid genomic changes in the transitions from sociality to social parasitism in ants.</title>
        <authorList>
            <person name="Bi X."/>
        </authorList>
    </citation>
    <scope>NUCLEOTIDE SEQUENCE</scope>
    <source>
        <strain evidence="15">BGI-DK2014c</strain>
        <tissue evidence="15">Whole body</tissue>
    </source>
</reference>
<evidence type="ECO:0000313" key="15">
    <source>
        <dbReference type="EMBL" id="KAG5319232.1"/>
    </source>
</evidence>
<dbReference type="FunFam" id="3.90.190.10:FF:000013">
    <property type="entry name" value="receptor-type tyrosine-protein phosphatase zeta isoform X1"/>
    <property type="match status" value="1"/>
</dbReference>
<evidence type="ECO:0000256" key="7">
    <source>
        <dbReference type="ARBA" id="ARBA00023136"/>
    </source>
</evidence>
<evidence type="ECO:0000256" key="11">
    <source>
        <dbReference type="SAM" id="Phobius"/>
    </source>
</evidence>
<feature type="transmembrane region" description="Helical" evidence="11">
    <location>
        <begin position="570"/>
        <end position="595"/>
    </location>
</feature>
<evidence type="ECO:0000256" key="8">
    <source>
        <dbReference type="ARBA" id="ARBA00023180"/>
    </source>
</evidence>
<dbReference type="InterPro" id="IPR036388">
    <property type="entry name" value="WH-like_DNA-bd_sf"/>
</dbReference>
<dbReference type="Gene3D" id="3.90.190.10">
    <property type="entry name" value="Protein tyrosine phosphatase superfamily"/>
    <property type="match status" value="2"/>
</dbReference>
<dbReference type="PROSITE" id="PS00383">
    <property type="entry name" value="TYR_PHOSPHATASE_1"/>
    <property type="match status" value="1"/>
</dbReference>
<dbReference type="PANTHER" id="PTHR46957:SF6">
    <property type="entry name" value="PROTEIN-TYROSINE-PHOSPHATASE"/>
    <property type="match status" value="1"/>
</dbReference>
<dbReference type="EMBL" id="JAANIA010001745">
    <property type="protein sequence ID" value="KAG5319232.1"/>
    <property type="molecule type" value="Genomic_DNA"/>
</dbReference>
<dbReference type="PROSITE" id="PS50055">
    <property type="entry name" value="TYR_PHOSPHATASE_PTP"/>
    <property type="match status" value="2"/>
</dbReference>
<dbReference type="Pfam" id="PF00041">
    <property type="entry name" value="fn3"/>
    <property type="match status" value="3"/>
</dbReference>
<evidence type="ECO:0000256" key="10">
    <source>
        <dbReference type="SAM" id="MobiDB-lite"/>
    </source>
</evidence>
<evidence type="ECO:0000313" key="16">
    <source>
        <dbReference type="Proteomes" id="UP000668214"/>
    </source>
</evidence>
<dbReference type="GO" id="GO:0009653">
    <property type="term" value="P:anatomical structure morphogenesis"/>
    <property type="evidence" value="ECO:0007669"/>
    <property type="project" value="UniProtKB-ARBA"/>
</dbReference>
<dbReference type="Pfam" id="PF00102">
    <property type="entry name" value="Y_phosphatase"/>
    <property type="match status" value="2"/>
</dbReference>
<dbReference type="InterPro" id="IPR041426">
    <property type="entry name" value="Mos1_HTH"/>
</dbReference>
<evidence type="ECO:0000256" key="6">
    <source>
        <dbReference type="ARBA" id="ARBA00022989"/>
    </source>
</evidence>
<keyword evidence="16" id="KW-1185">Reference proteome</keyword>
<dbReference type="FunFam" id="2.60.40.10:FF:001386">
    <property type="entry name" value="Receptor-type tyrosine-protein phosphatase gamma"/>
    <property type="match status" value="1"/>
</dbReference>
<feature type="domain" description="Tyrosine-protein phosphatase" evidence="12">
    <location>
        <begin position="655"/>
        <end position="923"/>
    </location>
</feature>
<gene>
    <name evidence="15" type="primary">Ptp99a</name>
    <name evidence="15" type="ORF">G6Z78_0009029</name>
</gene>
<dbReference type="Gene3D" id="1.10.10.10">
    <property type="entry name" value="Winged helix-like DNA-binding domain superfamily/Winged helix DNA-binding domain"/>
    <property type="match status" value="1"/>
</dbReference>
<keyword evidence="2 11" id="KW-0812">Transmembrane</keyword>
<dbReference type="SMART" id="SM00404">
    <property type="entry name" value="PTPc_motif"/>
    <property type="match status" value="2"/>
</dbReference>
<dbReference type="PRINTS" id="PR00700">
    <property type="entry name" value="PRTYPHPHTASE"/>
</dbReference>
<evidence type="ECO:0000256" key="5">
    <source>
        <dbReference type="ARBA" id="ARBA00022912"/>
    </source>
</evidence>
<sequence length="1364" mass="155921">MSIFVPNKVYLRGILLHYFIQKKSAAEAHRILVQTYGDNALSDTTCRDWFRRFKNNDFELEDKERSGAPKKFQDKELEQLLDEDPSQTLSELGKILQVDESTVSQRLKGLGMIQKQRHWVPYELKAKTTASTAEKKRFFASHRIVTGDEKWIPYDNPKRRKSWGKPGSNVKRIIDYDWLNYYGLSIDEDGPWNATKEIITPHNDTFYTVENLRPFTVYSFRVAAINALGRSKPSQASYYMVTLREIPEGKPTITAAHNTSATSIYLAWKPPSRDTIHGEFLGYRIGYRRREKADEEMKNVYIRDPAVDNHSIHNLETFTQYLVSLQVFNPEGHGPASTVTVMTDEGAPTKPENLTSRGITGTTIELSWSEPENANGVIAGYRVYYMHSNYTDVKMHIPDKSGDADDTYIEFMLKELLPYTEYKIWVKAYTRKNEGEPSDQIIRRTDITGPSAPQILNLTCQSHESVYVHWARPANFWGSIDYYYINYRRDNGRYYEEIELSADKSHLESGAIIPNLTVNTVYEIVVRGATRSTIDNRLVIRGDSSIPTKVLVTRDCDKIPPLMRRSSKDLSAGVIAGMVCACFAVMLAITSFVLWKPIFRKCFHTAYYYLDYPPRNVPTLQEWENSEQDGERTAVAVQQFVQHVASLHADGDIGFSKEYELIQSETGDYTVENSQFAENKTKNRYLNILAYDHTRVQLLSCGGGPPKKGQDYVNANYIDGWQRARAYIGTQGPLPPTFDGFWRMVWEQRVSIVVMITNLVERGRRKCDMYWPKEGTETYGYIQVTLVREDIMATYTIRTLQIRHLKQIKKKKNGTNMGERTIWQYHYTSWPDHGVPDHPLPVLSFIRKSSNANPPEAGPIVVHCSAGVGRTGTYIVIDAMLKQAKAKGEINVFGFLKHIRTQRNFLVQTEEQYIFIHDALQEAIESGETNIDSNNLIKHIQDMLCPSNNKTDAWNNIEAQYKLVTSWKPKDFNLVSATKPCNVHKNRNMDIIPIENARVHLTPKPGVDGSDYINATWVSGFQRNREFIITQHPMENTIMEFWQMMWDHNAQTIVMLTQCDEEEYPEFWPFEGKDLESETFRVRLCGTKETVNGTILLEVAVRSLQDDYELSARIVQAPSNQSGLWPHNNNPKTFVSIIQDFHRDYQNGPIVVMDRYGGFEAALFVLLTTLNKQLEFEQSADIYMFAKLLYMKRPGVFRSKEDYILLYQCLESMLSTKGRAEPDLYAMANGHVATLNDPNEIRSASSIQHMPIDYPSKSSVIREYATVEVSSEYLSDCSIPIRVDHPIESSSSRGSEPCLSSHGGSNDHVVPSEKSMVVSQRNISYHNHPPSGVSVMVDANGYITNGSMRVPSDSMEPSCKMMPQ</sequence>
<dbReference type="InterPro" id="IPR036116">
    <property type="entry name" value="FN3_sf"/>
</dbReference>
<comment type="subcellular location">
    <subcellularLocation>
        <location evidence="1">Membrane</location>
        <topology evidence="1">Single-pass type I membrane protein</topology>
    </subcellularLocation>
</comment>
<keyword evidence="5" id="KW-0904">Protein phosphatase</keyword>
<feature type="domain" description="Fibronectin type-III" evidence="14">
    <location>
        <begin position="145"/>
        <end position="245"/>
    </location>
</feature>
<comment type="caution">
    <text evidence="15">The sequence shown here is derived from an EMBL/GenBank/DDBJ whole genome shotgun (WGS) entry which is preliminary data.</text>
</comment>
<dbReference type="InterPro" id="IPR016130">
    <property type="entry name" value="Tyr_Pase_AS"/>
</dbReference>
<dbReference type="FunFam" id="2.60.40.10:FF:001528">
    <property type="entry name" value="Tyrosine-protein phosphatase 99A"/>
    <property type="match status" value="1"/>
</dbReference>
<evidence type="ECO:0000259" key="14">
    <source>
        <dbReference type="PROSITE" id="PS50853"/>
    </source>
</evidence>
<dbReference type="InterPro" id="IPR029021">
    <property type="entry name" value="Prot-tyrosine_phosphatase-like"/>
</dbReference>
<feature type="non-terminal residue" evidence="15">
    <location>
        <position position="1"/>
    </location>
</feature>
<dbReference type="GO" id="GO:0004725">
    <property type="term" value="F:protein tyrosine phosphatase activity"/>
    <property type="evidence" value="ECO:0007669"/>
    <property type="project" value="InterPro"/>
</dbReference>
<dbReference type="Pfam" id="PF17906">
    <property type="entry name" value="HTH_48"/>
    <property type="match status" value="1"/>
</dbReference>
<name>A0A836F7C9_9HYME</name>
<dbReference type="FunFam" id="3.90.190.10:FF:000068">
    <property type="entry name" value="receptor-type tyrosine-protein phosphatase zeta"/>
    <property type="match status" value="1"/>
</dbReference>